<proteinExistence type="predicted"/>
<comment type="caution">
    <text evidence="2">The sequence shown here is derived from an EMBL/GenBank/DDBJ whole genome shotgun (WGS) entry which is preliminary data.</text>
</comment>
<name>A0A0X3U1K9_9RHOB</name>
<gene>
    <name evidence="2" type="ORF">AVO44_00010</name>
</gene>
<organism evidence="2 3">
    <name type="scientific">Ruegeria profundi</name>
    <dbReference type="NCBI Taxonomy" id="1685378"/>
    <lineage>
        <taxon>Bacteria</taxon>
        <taxon>Pseudomonadati</taxon>
        <taxon>Pseudomonadota</taxon>
        <taxon>Alphaproteobacteria</taxon>
        <taxon>Rhodobacterales</taxon>
        <taxon>Roseobacteraceae</taxon>
        <taxon>Ruegeria</taxon>
    </lineage>
</organism>
<evidence type="ECO:0000313" key="2">
    <source>
        <dbReference type="EMBL" id="KUJ81722.1"/>
    </source>
</evidence>
<keyword evidence="1" id="KW-1133">Transmembrane helix</keyword>
<evidence type="ECO:0000313" key="3">
    <source>
        <dbReference type="Proteomes" id="UP000053690"/>
    </source>
</evidence>
<evidence type="ECO:0008006" key="4">
    <source>
        <dbReference type="Google" id="ProtNLM"/>
    </source>
</evidence>
<feature type="transmembrane region" description="Helical" evidence="1">
    <location>
        <begin position="53"/>
        <end position="72"/>
    </location>
</feature>
<evidence type="ECO:0000256" key="1">
    <source>
        <dbReference type="SAM" id="Phobius"/>
    </source>
</evidence>
<feature type="transmembrane region" description="Helical" evidence="1">
    <location>
        <begin position="6"/>
        <end position="22"/>
    </location>
</feature>
<dbReference type="OrthoDB" id="7745385at2"/>
<dbReference type="RefSeq" id="WP_068331022.1">
    <property type="nucleotide sequence ID" value="NZ_LQBP01000001.1"/>
</dbReference>
<reference evidence="3" key="1">
    <citation type="submission" date="2015-12" db="EMBL/GenBank/DDBJ databases">
        <authorList>
            <person name="Zhang G."/>
            <person name="Stingl U."/>
        </authorList>
    </citation>
    <scope>NUCLEOTIDE SEQUENCE [LARGE SCALE GENOMIC DNA]</scope>
    <source>
        <strain evidence="3">ZGT108</strain>
    </source>
</reference>
<keyword evidence="3" id="KW-1185">Reference proteome</keyword>
<dbReference type="AlphaFoldDB" id="A0A0X3U1K9"/>
<dbReference type="EMBL" id="LQBP01000001">
    <property type="protein sequence ID" value="KUJ81722.1"/>
    <property type="molecule type" value="Genomic_DNA"/>
</dbReference>
<accession>A0A0X3U1K9</accession>
<keyword evidence="1" id="KW-0472">Membrane</keyword>
<sequence length="92" mass="10188">MADLFWMTWWIWLAGALLLAILEIALPGFIFLGFAIGAAVTGLLLLIPGISPSLPVLLMIFAALSLVAWLLLRRVYALPRGQVKTFRHDIND</sequence>
<dbReference type="STRING" id="1685378.AVO44_00010"/>
<keyword evidence="1" id="KW-0812">Transmembrane</keyword>
<feature type="transmembrane region" description="Helical" evidence="1">
    <location>
        <begin position="29"/>
        <end position="47"/>
    </location>
</feature>
<protein>
    <recommendedName>
        <fullName evidence="4">NfeD-like C-terminal domain-containing protein</fullName>
    </recommendedName>
</protein>
<dbReference type="Proteomes" id="UP000053690">
    <property type="component" value="Unassembled WGS sequence"/>
</dbReference>